<feature type="compositionally biased region" description="Basic residues" evidence="1">
    <location>
        <begin position="171"/>
        <end position="185"/>
    </location>
</feature>
<feature type="compositionally biased region" description="Basic residues" evidence="1">
    <location>
        <begin position="100"/>
        <end position="115"/>
    </location>
</feature>
<protein>
    <submittedName>
        <fullName evidence="2">Uncharacterized protein</fullName>
    </submittedName>
</protein>
<gene>
    <name evidence="2" type="ORF">PVAP13_8NG153001</name>
</gene>
<feature type="region of interest" description="Disordered" evidence="1">
    <location>
        <begin position="52"/>
        <end position="258"/>
    </location>
</feature>
<organism evidence="2 3">
    <name type="scientific">Panicum virgatum</name>
    <name type="common">Blackwell switchgrass</name>
    <dbReference type="NCBI Taxonomy" id="38727"/>
    <lineage>
        <taxon>Eukaryota</taxon>
        <taxon>Viridiplantae</taxon>
        <taxon>Streptophyta</taxon>
        <taxon>Embryophyta</taxon>
        <taxon>Tracheophyta</taxon>
        <taxon>Spermatophyta</taxon>
        <taxon>Magnoliopsida</taxon>
        <taxon>Liliopsida</taxon>
        <taxon>Poales</taxon>
        <taxon>Poaceae</taxon>
        <taxon>PACMAD clade</taxon>
        <taxon>Panicoideae</taxon>
        <taxon>Panicodae</taxon>
        <taxon>Paniceae</taxon>
        <taxon>Panicinae</taxon>
        <taxon>Panicum</taxon>
        <taxon>Panicum sect. Hiantes</taxon>
    </lineage>
</organism>
<feature type="compositionally biased region" description="Low complexity" evidence="1">
    <location>
        <begin position="116"/>
        <end position="128"/>
    </location>
</feature>
<evidence type="ECO:0000313" key="2">
    <source>
        <dbReference type="EMBL" id="KAG2556791.1"/>
    </source>
</evidence>
<comment type="caution">
    <text evidence="2">The sequence shown here is derived from an EMBL/GenBank/DDBJ whole genome shotgun (WGS) entry which is preliminary data.</text>
</comment>
<evidence type="ECO:0000313" key="3">
    <source>
        <dbReference type="Proteomes" id="UP000823388"/>
    </source>
</evidence>
<feature type="compositionally biased region" description="Polar residues" evidence="1">
    <location>
        <begin position="68"/>
        <end position="82"/>
    </location>
</feature>
<reference evidence="2 3" key="1">
    <citation type="submission" date="2020-05" db="EMBL/GenBank/DDBJ databases">
        <title>WGS assembly of Panicum virgatum.</title>
        <authorList>
            <person name="Lovell J.T."/>
            <person name="Jenkins J."/>
            <person name="Shu S."/>
            <person name="Juenger T.E."/>
            <person name="Schmutz J."/>
        </authorList>
    </citation>
    <scope>NUCLEOTIDE SEQUENCE [LARGE SCALE GENOMIC DNA]</scope>
    <source>
        <strain evidence="3">cv. AP13</strain>
    </source>
</reference>
<proteinExistence type="predicted"/>
<name>A0A8T0P3N3_PANVG</name>
<dbReference type="EMBL" id="CM029052">
    <property type="protein sequence ID" value="KAG2556791.1"/>
    <property type="molecule type" value="Genomic_DNA"/>
</dbReference>
<feature type="region of interest" description="Disordered" evidence="1">
    <location>
        <begin position="1"/>
        <end position="40"/>
    </location>
</feature>
<feature type="compositionally biased region" description="Basic and acidic residues" evidence="1">
    <location>
        <begin position="129"/>
        <end position="149"/>
    </location>
</feature>
<dbReference type="AlphaFoldDB" id="A0A8T0P3N3"/>
<feature type="compositionally biased region" description="Gly residues" evidence="1">
    <location>
        <begin position="196"/>
        <end position="207"/>
    </location>
</feature>
<accession>A0A8T0P3N3</accession>
<feature type="compositionally biased region" description="Basic and acidic residues" evidence="1">
    <location>
        <begin position="247"/>
        <end position="258"/>
    </location>
</feature>
<dbReference type="Proteomes" id="UP000823388">
    <property type="component" value="Chromosome 8N"/>
</dbReference>
<evidence type="ECO:0000256" key="1">
    <source>
        <dbReference type="SAM" id="MobiDB-lite"/>
    </source>
</evidence>
<keyword evidence="3" id="KW-1185">Reference proteome</keyword>
<sequence>MVIRAARPSPSTGPPWPAQYCSGPCRASPRAPLTAQARAHGPVSCLASPIWPGTTAQAGPPEAHGTPTLGNNPRSKLNNQRDLLSGPTEAQIHSLETGGKRRGRRRRRTEARRRCAGAAAEARGAGAEAAEKDKGEEAVRRCRGGEGQRRGGGAPVPWPRPEAPWPEAVRRCRGGRPRHRGRRRCASAGAEPLRRAGGGARSRPHGGGGEELRRGDGAGPTAEAWGDGTNRLPVEQAASRVAKACRRPGDRATGEWGM</sequence>